<dbReference type="EMBL" id="MU839007">
    <property type="protein sequence ID" value="KAK1767720.1"/>
    <property type="molecule type" value="Genomic_DNA"/>
</dbReference>
<feature type="domain" description="BHLH" evidence="3">
    <location>
        <begin position="344"/>
        <end position="413"/>
    </location>
</feature>
<comment type="caution">
    <text evidence="4">The sequence shown here is derived from an EMBL/GenBank/DDBJ whole genome shotgun (WGS) entry which is preliminary data.</text>
</comment>
<feature type="region of interest" description="Disordered" evidence="2">
    <location>
        <begin position="299"/>
        <end position="357"/>
    </location>
</feature>
<dbReference type="SMART" id="SM00353">
    <property type="entry name" value="HLH"/>
    <property type="match status" value="1"/>
</dbReference>
<feature type="compositionally biased region" description="Low complexity" evidence="2">
    <location>
        <begin position="49"/>
        <end position="65"/>
    </location>
</feature>
<organism evidence="4 5">
    <name type="scientific">Phialemonium atrogriseum</name>
    <dbReference type="NCBI Taxonomy" id="1093897"/>
    <lineage>
        <taxon>Eukaryota</taxon>
        <taxon>Fungi</taxon>
        <taxon>Dikarya</taxon>
        <taxon>Ascomycota</taxon>
        <taxon>Pezizomycotina</taxon>
        <taxon>Sordariomycetes</taxon>
        <taxon>Sordariomycetidae</taxon>
        <taxon>Cephalothecales</taxon>
        <taxon>Cephalothecaceae</taxon>
        <taxon>Phialemonium</taxon>
    </lineage>
</organism>
<sequence length="462" mass="50055">MDSNQLRHLEFFSVPNSQTVNPVDQTFDLTGTTGNQLSSMWDMNALAADPGAAGSSSTGPGSLSLESFAQSSPSTAPTSLSMNPAMARQPMLGQPGQVLPTRTARLRDGHERKRSKLSTEANPFDSVDYWIQFDNEESLPNVSDGAATLRPDPRLKGKAPSAQRPINPRQTLGSASAQAPPVVFKPEQYLDDSALDNALSDDDDGFSSINLAEQLSKMDSAPPSDIPPREGLYSTPLSWERPQPGLRMDTILGLNTSTLNEAEQRRLIAIAMNPGPSMGGLGSNLNLNLGGQNSGVNSGLGTGFGASNTLLQPTPSSQSRPAPPTQTRQSSIMEDKGKEKVKPGDRTAHNDIERKYRTNLKDKISELRSAVPSLQTISEAGAEGEESPSQPARTPKVSKGTVLTKATDYIHYLEKRNRQIVQEHQELSRRIQAFEQLLNATARPAFQMPNYSRTLFDPRAFC</sequence>
<protein>
    <submittedName>
        <fullName evidence="4">Helix-loop-helix DNA-binding domain-containing protein</fullName>
    </submittedName>
</protein>
<dbReference type="Gene3D" id="4.10.280.10">
    <property type="entry name" value="Helix-loop-helix DNA-binding domain"/>
    <property type="match status" value="1"/>
</dbReference>
<dbReference type="InterPro" id="IPR052099">
    <property type="entry name" value="Regulatory_TF_Diverse"/>
</dbReference>
<proteinExistence type="predicted"/>
<feature type="region of interest" description="Disordered" evidence="2">
    <location>
        <begin position="49"/>
        <end position="99"/>
    </location>
</feature>
<name>A0AAJ0C058_9PEZI</name>
<accession>A0AAJ0C058</accession>
<evidence type="ECO:0000256" key="2">
    <source>
        <dbReference type="SAM" id="MobiDB-lite"/>
    </source>
</evidence>
<feature type="compositionally biased region" description="Polar residues" evidence="2">
    <location>
        <begin position="305"/>
        <end position="332"/>
    </location>
</feature>
<keyword evidence="5" id="KW-1185">Reference proteome</keyword>
<dbReference type="RefSeq" id="XP_060283933.1">
    <property type="nucleotide sequence ID" value="XM_060424593.1"/>
</dbReference>
<dbReference type="GO" id="GO:0003677">
    <property type="term" value="F:DNA binding"/>
    <property type="evidence" value="ECO:0007669"/>
    <property type="project" value="UniProtKB-KW"/>
</dbReference>
<keyword evidence="1" id="KW-0175">Coiled coil</keyword>
<evidence type="ECO:0000259" key="3">
    <source>
        <dbReference type="PROSITE" id="PS50888"/>
    </source>
</evidence>
<gene>
    <name evidence="4" type="ORF">QBC33DRAFT_451073</name>
</gene>
<dbReference type="Proteomes" id="UP001244011">
    <property type="component" value="Unassembled WGS sequence"/>
</dbReference>
<dbReference type="SUPFAM" id="SSF47459">
    <property type="entry name" value="HLH, helix-loop-helix DNA-binding domain"/>
    <property type="match status" value="1"/>
</dbReference>
<feature type="region of interest" description="Disordered" evidence="2">
    <location>
        <begin position="379"/>
        <end position="400"/>
    </location>
</feature>
<dbReference type="PROSITE" id="PS50888">
    <property type="entry name" value="BHLH"/>
    <property type="match status" value="1"/>
</dbReference>
<dbReference type="GO" id="GO:0046983">
    <property type="term" value="F:protein dimerization activity"/>
    <property type="evidence" value="ECO:0007669"/>
    <property type="project" value="InterPro"/>
</dbReference>
<dbReference type="InterPro" id="IPR011598">
    <property type="entry name" value="bHLH_dom"/>
</dbReference>
<feature type="compositionally biased region" description="Basic and acidic residues" evidence="2">
    <location>
        <begin position="333"/>
        <end position="357"/>
    </location>
</feature>
<dbReference type="GeneID" id="85307780"/>
<dbReference type="AlphaFoldDB" id="A0AAJ0C058"/>
<dbReference type="InterPro" id="IPR036638">
    <property type="entry name" value="HLH_DNA-bd_sf"/>
</dbReference>
<evidence type="ECO:0000256" key="1">
    <source>
        <dbReference type="SAM" id="Coils"/>
    </source>
</evidence>
<dbReference type="PANTHER" id="PTHR47336:SF2">
    <property type="entry name" value="TRANSCRIPTION FACTOR HMS1-RELATED"/>
    <property type="match status" value="1"/>
</dbReference>
<feature type="compositionally biased region" description="Polar residues" evidence="2">
    <location>
        <begin position="168"/>
        <end position="177"/>
    </location>
</feature>
<feature type="region of interest" description="Disordered" evidence="2">
    <location>
        <begin position="140"/>
        <end position="181"/>
    </location>
</feature>
<dbReference type="Pfam" id="PF00010">
    <property type="entry name" value="HLH"/>
    <property type="match status" value="1"/>
</dbReference>
<evidence type="ECO:0000313" key="4">
    <source>
        <dbReference type="EMBL" id="KAK1767720.1"/>
    </source>
</evidence>
<evidence type="ECO:0000313" key="5">
    <source>
        <dbReference type="Proteomes" id="UP001244011"/>
    </source>
</evidence>
<feature type="region of interest" description="Disordered" evidence="2">
    <location>
        <begin position="217"/>
        <end position="241"/>
    </location>
</feature>
<dbReference type="PANTHER" id="PTHR47336">
    <property type="entry name" value="TRANSCRIPTION FACTOR HMS1-RELATED"/>
    <property type="match status" value="1"/>
</dbReference>
<reference evidence="4" key="1">
    <citation type="submission" date="2023-06" db="EMBL/GenBank/DDBJ databases">
        <title>Genome-scale phylogeny and comparative genomics of the fungal order Sordariales.</title>
        <authorList>
            <consortium name="Lawrence Berkeley National Laboratory"/>
            <person name="Hensen N."/>
            <person name="Bonometti L."/>
            <person name="Westerberg I."/>
            <person name="Brannstrom I.O."/>
            <person name="Guillou S."/>
            <person name="Cros-Aarteil S."/>
            <person name="Calhoun S."/>
            <person name="Haridas S."/>
            <person name="Kuo A."/>
            <person name="Mondo S."/>
            <person name="Pangilinan J."/>
            <person name="Riley R."/>
            <person name="Labutti K."/>
            <person name="Andreopoulos B."/>
            <person name="Lipzen A."/>
            <person name="Chen C."/>
            <person name="Yanf M."/>
            <person name="Daum C."/>
            <person name="Ng V."/>
            <person name="Clum A."/>
            <person name="Steindorff A."/>
            <person name="Ohm R."/>
            <person name="Martin F."/>
            <person name="Silar P."/>
            <person name="Natvig D."/>
            <person name="Lalanne C."/>
            <person name="Gautier V."/>
            <person name="Ament-Velasquez S.L."/>
            <person name="Kruys A."/>
            <person name="Hutchinson M.I."/>
            <person name="Powell A.J."/>
            <person name="Barry K."/>
            <person name="Miller A.N."/>
            <person name="Grigoriev I.V."/>
            <person name="Debuchy R."/>
            <person name="Gladieux P."/>
            <person name="Thoren M.H."/>
            <person name="Johannesson H."/>
        </authorList>
    </citation>
    <scope>NUCLEOTIDE SEQUENCE</scope>
    <source>
        <strain evidence="4">8032-3</strain>
    </source>
</reference>
<keyword evidence="4" id="KW-0238">DNA-binding</keyword>
<feature type="compositionally biased region" description="Polar residues" evidence="2">
    <location>
        <begin position="67"/>
        <end position="82"/>
    </location>
</feature>
<feature type="coiled-coil region" evidence="1">
    <location>
        <begin position="410"/>
        <end position="437"/>
    </location>
</feature>